<sequence>MKRPRLVSPPLRPTCARSATRRNMVFFLPCLRSLVDKYGWAVPRGFLLLSLWRILQDASATQKVTSGCRAEQSQPYGSVSSRRCSSHQCGGCPSKTKVACFSHPRPGAARNTQRFHALQQKEWSALRAVGGEQPNKTGFMR</sequence>
<proteinExistence type="predicted"/>
<dbReference type="EMBL" id="JANPWB010000016">
    <property type="protein sequence ID" value="KAJ1080914.1"/>
    <property type="molecule type" value="Genomic_DNA"/>
</dbReference>
<keyword evidence="2" id="KW-1185">Reference proteome</keyword>
<evidence type="ECO:0000313" key="2">
    <source>
        <dbReference type="Proteomes" id="UP001066276"/>
    </source>
</evidence>
<name>A0AAV7KSK1_PLEWA</name>
<comment type="caution">
    <text evidence="1">The sequence shown here is derived from an EMBL/GenBank/DDBJ whole genome shotgun (WGS) entry which is preliminary data.</text>
</comment>
<protein>
    <recommendedName>
        <fullName evidence="3">Secreted protein</fullName>
    </recommendedName>
</protein>
<evidence type="ECO:0008006" key="3">
    <source>
        <dbReference type="Google" id="ProtNLM"/>
    </source>
</evidence>
<dbReference type="AlphaFoldDB" id="A0AAV7KSK1"/>
<gene>
    <name evidence="1" type="ORF">NDU88_001103</name>
</gene>
<reference evidence="1" key="1">
    <citation type="journal article" date="2022" name="bioRxiv">
        <title>Sequencing and chromosome-scale assembly of the giantPleurodeles waltlgenome.</title>
        <authorList>
            <person name="Brown T."/>
            <person name="Elewa A."/>
            <person name="Iarovenko S."/>
            <person name="Subramanian E."/>
            <person name="Araus A.J."/>
            <person name="Petzold A."/>
            <person name="Susuki M."/>
            <person name="Suzuki K.-i.T."/>
            <person name="Hayashi T."/>
            <person name="Toyoda A."/>
            <person name="Oliveira C."/>
            <person name="Osipova E."/>
            <person name="Leigh N.D."/>
            <person name="Simon A."/>
            <person name="Yun M.H."/>
        </authorList>
    </citation>
    <scope>NUCLEOTIDE SEQUENCE</scope>
    <source>
        <strain evidence="1">20211129_DDA</strain>
        <tissue evidence="1">Liver</tissue>
    </source>
</reference>
<organism evidence="1 2">
    <name type="scientific">Pleurodeles waltl</name>
    <name type="common">Iberian ribbed newt</name>
    <dbReference type="NCBI Taxonomy" id="8319"/>
    <lineage>
        <taxon>Eukaryota</taxon>
        <taxon>Metazoa</taxon>
        <taxon>Chordata</taxon>
        <taxon>Craniata</taxon>
        <taxon>Vertebrata</taxon>
        <taxon>Euteleostomi</taxon>
        <taxon>Amphibia</taxon>
        <taxon>Batrachia</taxon>
        <taxon>Caudata</taxon>
        <taxon>Salamandroidea</taxon>
        <taxon>Salamandridae</taxon>
        <taxon>Pleurodelinae</taxon>
        <taxon>Pleurodeles</taxon>
    </lineage>
</organism>
<dbReference type="Proteomes" id="UP001066276">
    <property type="component" value="Chromosome 12"/>
</dbReference>
<evidence type="ECO:0000313" key="1">
    <source>
        <dbReference type="EMBL" id="KAJ1080914.1"/>
    </source>
</evidence>
<accession>A0AAV7KSK1</accession>